<keyword evidence="2" id="KW-0328">Glycosyltransferase</keyword>
<sequence length="281" mass="30221">MSADPTPLVAVVVAFDSEELLPRCLTALLEAGVESVLVWDNSPAPRKPWCQATLGDPRVRRLGDGVNHGFGGGINRAVDTLGDLAGVNLLFVNPDCFVNEAAVSRIRDRLADPSVGAVAPGMRYPDGRRGIAGGSRPSVIKEALAATRVDDLMPRRVRSYVLSGAGGRLPWGAYGASVTSADDVALAWVSGFCMGIRGTVFQQAGGFDESFFLYFEDVDLCRRVAACGLKLLVLGGVEVEHVESTSTERAGKSRLYWAGFEQYAIKYRLRAGRRLASLMQR</sequence>
<evidence type="ECO:0000256" key="3">
    <source>
        <dbReference type="ARBA" id="ARBA00022679"/>
    </source>
</evidence>
<protein>
    <recommendedName>
        <fullName evidence="6">Glycosyltransferase family 2 protein</fullName>
    </recommendedName>
</protein>
<dbReference type="Pfam" id="PF13641">
    <property type="entry name" value="Glyco_tranf_2_3"/>
    <property type="match status" value="1"/>
</dbReference>
<name>A0ABP6V9Z6_9ACTN</name>
<reference evidence="5" key="1">
    <citation type="journal article" date="2019" name="Int. J. Syst. Evol. Microbiol.">
        <title>The Global Catalogue of Microorganisms (GCM) 10K type strain sequencing project: providing services to taxonomists for standard genome sequencing and annotation.</title>
        <authorList>
            <consortium name="The Broad Institute Genomics Platform"/>
            <consortium name="The Broad Institute Genome Sequencing Center for Infectious Disease"/>
            <person name="Wu L."/>
            <person name="Ma J."/>
        </authorList>
    </citation>
    <scope>NUCLEOTIDE SEQUENCE [LARGE SCALE GENOMIC DNA]</scope>
    <source>
        <strain evidence="5">JCM 17460</strain>
    </source>
</reference>
<dbReference type="PANTHER" id="PTHR43179:SF12">
    <property type="entry name" value="GALACTOFURANOSYLTRANSFERASE GLFT2"/>
    <property type="match status" value="1"/>
</dbReference>
<evidence type="ECO:0000313" key="5">
    <source>
        <dbReference type="Proteomes" id="UP001500301"/>
    </source>
</evidence>
<dbReference type="Proteomes" id="UP001500301">
    <property type="component" value="Unassembled WGS sequence"/>
</dbReference>
<proteinExistence type="inferred from homology"/>
<comment type="similarity">
    <text evidence="1">Belongs to the glycosyltransferase 2 family.</text>
</comment>
<dbReference type="RefSeq" id="WP_218232957.1">
    <property type="nucleotide sequence ID" value="NZ_BAABBB010000009.1"/>
</dbReference>
<evidence type="ECO:0000313" key="4">
    <source>
        <dbReference type="EMBL" id="GAA3530828.1"/>
    </source>
</evidence>
<dbReference type="PANTHER" id="PTHR43179">
    <property type="entry name" value="RHAMNOSYLTRANSFERASE WBBL"/>
    <property type="match status" value="1"/>
</dbReference>
<keyword evidence="3" id="KW-0808">Transferase</keyword>
<dbReference type="EMBL" id="BAABBB010000009">
    <property type="protein sequence ID" value="GAA3530828.1"/>
    <property type="molecule type" value="Genomic_DNA"/>
</dbReference>
<gene>
    <name evidence="4" type="ORF">GCM10022263_19290</name>
</gene>
<accession>A0ABP6V9Z6</accession>
<evidence type="ECO:0000256" key="1">
    <source>
        <dbReference type="ARBA" id="ARBA00006739"/>
    </source>
</evidence>
<organism evidence="4 5">
    <name type="scientific">Nocardioides daeguensis</name>
    <dbReference type="NCBI Taxonomy" id="908359"/>
    <lineage>
        <taxon>Bacteria</taxon>
        <taxon>Bacillati</taxon>
        <taxon>Actinomycetota</taxon>
        <taxon>Actinomycetes</taxon>
        <taxon>Propionibacteriales</taxon>
        <taxon>Nocardioidaceae</taxon>
        <taxon>Nocardioides</taxon>
    </lineage>
</organism>
<evidence type="ECO:0000256" key="2">
    <source>
        <dbReference type="ARBA" id="ARBA00022676"/>
    </source>
</evidence>
<evidence type="ECO:0008006" key="6">
    <source>
        <dbReference type="Google" id="ProtNLM"/>
    </source>
</evidence>
<keyword evidence="5" id="KW-1185">Reference proteome</keyword>
<comment type="caution">
    <text evidence="4">The sequence shown here is derived from an EMBL/GenBank/DDBJ whole genome shotgun (WGS) entry which is preliminary data.</text>
</comment>